<dbReference type="AlphaFoldDB" id="A0A7W8A9K6"/>
<sequence>MPPIQELKQNLHYARQIVRGGRLLAGLGVSSFDVDDLYRAAWVQAVAALDHWAHEEIYHRAVAIAQRPGDSGKPRKFLNFEIPMRLVEEVNMGFVSWETGFHDQLKKSLAHRAFQNPAKIKEGFSLVTDLQLWDEVAKVLTAHRSDGRRVVARELIHLLTTVANRRNKISHEADRDPDQRGAKMAIDADAVQEVIDLLETVAAAIVEALDHEAALPAPQPAPVLPMQNTSAAELAQRFDTLLSRHQEAPAVLAILDRWTKLGGSVTYSDGDTSCLLILDGEDFDYWAVAVHPFSGKIHITFDQLSRRPPFDDVALRRELRLQVNDIPGVALPDDSVNGRPGFPIAALHGPGTDRLWAALEWFASQVPRE</sequence>
<comment type="caution">
    <text evidence="1">The sequence shown here is derived from an EMBL/GenBank/DDBJ whole genome shotgun (WGS) entry which is preliminary data.</text>
</comment>
<proteinExistence type="predicted"/>
<gene>
    <name evidence="1" type="ORF">HNR40_007667</name>
</gene>
<evidence type="ECO:0000313" key="2">
    <source>
        <dbReference type="Proteomes" id="UP000568380"/>
    </source>
</evidence>
<dbReference type="RefSeq" id="WP_184970135.1">
    <property type="nucleotide sequence ID" value="NZ_JACHIN010000012.1"/>
</dbReference>
<dbReference type="Proteomes" id="UP000568380">
    <property type="component" value="Unassembled WGS sequence"/>
</dbReference>
<reference evidence="1 2" key="1">
    <citation type="submission" date="2020-08" db="EMBL/GenBank/DDBJ databases">
        <title>Genomic Encyclopedia of Type Strains, Phase IV (KMG-IV): sequencing the most valuable type-strain genomes for metagenomic binning, comparative biology and taxonomic classification.</title>
        <authorList>
            <person name="Goeker M."/>
        </authorList>
    </citation>
    <scope>NUCLEOTIDE SEQUENCE [LARGE SCALE GENOMIC DNA]</scope>
    <source>
        <strain evidence="1 2">DSM 45385</strain>
    </source>
</reference>
<evidence type="ECO:0008006" key="3">
    <source>
        <dbReference type="Google" id="ProtNLM"/>
    </source>
</evidence>
<protein>
    <recommendedName>
        <fullName evidence="3">RiboL-PSP-HEPN domain-containing protein</fullName>
    </recommendedName>
</protein>
<accession>A0A7W8A9K6</accession>
<keyword evidence="2" id="KW-1185">Reference proteome</keyword>
<organism evidence="1 2">
    <name type="scientific">Nonomuraea endophytica</name>
    <dbReference type="NCBI Taxonomy" id="714136"/>
    <lineage>
        <taxon>Bacteria</taxon>
        <taxon>Bacillati</taxon>
        <taxon>Actinomycetota</taxon>
        <taxon>Actinomycetes</taxon>
        <taxon>Streptosporangiales</taxon>
        <taxon>Streptosporangiaceae</taxon>
        <taxon>Nonomuraea</taxon>
    </lineage>
</organism>
<name>A0A7W8A9K6_9ACTN</name>
<evidence type="ECO:0000313" key="1">
    <source>
        <dbReference type="EMBL" id="MBB5082172.1"/>
    </source>
</evidence>
<dbReference type="EMBL" id="JACHIN010000012">
    <property type="protein sequence ID" value="MBB5082172.1"/>
    <property type="molecule type" value="Genomic_DNA"/>
</dbReference>